<dbReference type="GO" id="GO:0004326">
    <property type="term" value="F:tetrahydrofolylpolyglutamate synthase activity"/>
    <property type="evidence" value="ECO:0007669"/>
    <property type="project" value="UniProtKB-EC"/>
</dbReference>
<keyword evidence="2" id="KW-0436">Ligase</keyword>
<protein>
    <submittedName>
        <fullName evidence="2">Folylpolyglutamate synthetase</fullName>
        <ecNumber evidence="2">6.3.2.17</ecNumber>
    </submittedName>
</protein>
<reference evidence="2 3" key="1">
    <citation type="journal article" date="2025" name="Microbiol. Resour. Announc.">
        <title>Draft genome sequences for Neonectria magnoliae and Neonectria punicea, canker pathogens of Liriodendron tulipifera and Acer saccharum in West Virginia.</title>
        <authorList>
            <person name="Petronek H.M."/>
            <person name="Kasson M.T."/>
            <person name="Metheny A.M."/>
            <person name="Stauder C.M."/>
            <person name="Lovett B."/>
            <person name="Lynch S.C."/>
            <person name="Garnas J.R."/>
            <person name="Kasson L.R."/>
            <person name="Stajich J.E."/>
        </authorList>
    </citation>
    <scope>NUCLEOTIDE SEQUENCE [LARGE SCALE GENOMIC DNA]</scope>
    <source>
        <strain evidence="2 3">NRRL 64651</strain>
    </source>
</reference>
<proteinExistence type="predicted"/>
<keyword evidence="3" id="KW-1185">Reference proteome</keyword>
<dbReference type="InterPro" id="IPR052895">
    <property type="entry name" value="HetReg/Transcr_Mod"/>
</dbReference>
<dbReference type="EMBL" id="JAZAVK010000033">
    <property type="protein sequence ID" value="KAK7429020.1"/>
    <property type="molecule type" value="Genomic_DNA"/>
</dbReference>
<dbReference type="PANTHER" id="PTHR24148">
    <property type="entry name" value="ANKYRIN REPEAT DOMAIN-CONTAINING PROTEIN 39 HOMOLOG-RELATED"/>
    <property type="match status" value="1"/>
</dbReference>
<accession>A0ABR1I7Q0</accession>
<dbReference type="InterPro" id="IPR010730">
    <property type="entry name" value="HET"/>
</dbReference>
<dbReference type="PANTHER" id="PTHR24148:SF64">
    <property type="entry name" value="HETEROKARYON INCOMPATIBILITY DOMAIN-CONTAINING PROTEIN"/>
    <property type="match status" value="1"/>
</dbReference>
<evidence type="ECO:0000259" key="1">
    <source>
        <dbReference type="Pfam" id="PF06985"/>
    </source>
</evidence>
<feature type="domain" description="Heterokaryon incompatibility" evidence="1">
    <location>
        <begin position="61"/>
        <end position="247"/>
    </location>
</feature>
<dbReference type="Pfam" id="PF06985">
    <property type="entry name" value="HET"/>
    <property type="match status" value="1"/>
</dbReference>
<name>A0ABR1I7Q0_9HYPO</name>
<sequence length="686" mass="78432">MASSSHSQPSTSYTYDKLDDSKDEIRLIRFVSRNRDLRQGGFSPPLELDLVSVSLTARPQYHALSYVWGSDKKPDTVVIRGKTTNITRSLYEALLRFHVDTDVEYLWADALCINQEDDDEKGVQVKKMRQIFTSATRVLAYLGTPAGGHDNTVESIALRGKELILEHGWDLFASDRTGYQDPDQMPTSRFWQMFHHIAQRSHNDREFLQTIATRWGLGSDDGGVFPHSDMLYFLCRPIWTRVWILQEFTCAKDLILTCGLSDLKFIYLVIVHWIYLEFYEWKHHSMTLGPRTEGYISALATLQPYASQSILTMQSMHRWNHMEALRKNSFVELRELLQSSFRLGATDPKDRVFALLAIAKDGPKLGLTPNYSKNYVEVLIETAWRLAAQGHFILDDSRGLRESKLAPDVPSWVPEWSLRSVRTLNSTRMEAKLKFLASGHTQMTIVSPAHESDYSWKHLQISGILVADVVKVGDVADFPAPRETPQNLRTAQGFLDDLHRFGESPTTVWPSGYSSYVQEALWKIPIAYRNLTNNEIRPDDRIRMASQWQNPLPEQSEERILEAMQLEGEFNFLSTNQSPPSELSDSQRVAWLLQHCNEYFEAMHRYSNEKRPMMCSGKDGFAYLGMGPREMETGDRIIIFQGAHVPFVVRAGSGGLFQVVGEAYVYGMMYGEMLNSGTQFEMVDIN</sequence>
<dbReference type="EC" id="6.3.2.17" evidence="2"/>
<organism evidence="2 3">
    <name type="scientific">Neonectria magnoliae</name>
    <dbReference type="NCBI Taxonomy" id="2732573"/>
    <lineage>
        <taxon>Eukaryota</taxon>
        <taxon>Fungi</taxon>
        <taxon>Dikarya</taxon>
        <taxon>Ascomycota</taxon>
        <taxon>Pezizomycotina</taxon>
        <taxon>Sordariomycetes</taxon>
        <taxon>Hypocreomycetidae</taxon>
        <taxon>Hypocreales</taxon>
        <taxon>Nectriaceae</taxon>
        <taxon>Neonectria</taxon>
    </lineage>
</organism>
<dbReference type="Proteomes" id="UP001498421">
    <property type="component" value="Unassembled WGS sequence"/>
</dbReference>
<evidence type="ECO:0000313" key="2">
    <source>
        <dbReference type="EMBL" id="KAK7429020.1"/>
    </source>
</evidence>
<dbReference type="Pfam" id="PF26639">
    <property type="entry name" value="Het-6_barrel"/>
    <property type="match status" value="1"/>
</dbReference>
<comment type="caution">
    <text evidence="2">The sequence shown here is derived from an EMBL/GenBank/DDBJ whole genome shotgun (WGS) entry which is preliminary data.</text>
</comment>
<gene>
    <name evidence="2" type="primary">MET7_2</name>
    <name evidence="2" type="ORF">QQZ08_004427</name>
</gene>
<evidence type="ECO:0000313" key="3">
    <source>
        <dbReference type="Proteomes" id="UP001498421"/>
    </source>
</evidence>